<gene>
    <name evidence="2" type="ordered locus">Mmah_1561</name>
</gene>
<dbReference type="Proteomes" id="UP000001059">
    <property type="component" value="Chromosome"/>
</dbReference>
<dbReference type="GeneID" id="8983737"/>
<dbReference type="KEGG" id="mmh:Mmah_1561"/>
<dbReference type="PANTHER" id="PTHR33930">
    <property type="entry name" value="ALKYL HYDROPEROXIDE REDUCTASE AHPD"/>
    <property type="match status" value="1"/>
</dbReference>
<dbReference type="InterPro" id="IPR029032">
    <property type="entry name" value="AhpD-like"/>
</dbReference>
<dbReference type="HOGENOM" id="CLU_137228_4_1_2"/>
<dbReference type="EMBL" id="CP001994">
    <property type="protein sequence ID" value="ADE37057.1"/>
    <property type="molecule type" value="Genomic_DNA"/>
</dbReference>
<dbReference type="NCBIfam" id="TIGR00778">
    <property type="entry name" value="ahpD_dom"/>
    <property type="match status" value="1"/>
</dbReference>
<proteinExistence type="predicted"/>
<dbReference type="STRING" id="547558.Mmah_1561"/>
<sequence>MTISMDDKKSNWEKDFSNLKDTIMQDGAIDNKTKKLLALASAVAVGCDECVSHHKNFARNAGLKDSEIEEAILVASLVRLGSGLRHVDQKEK</sequence>
<protein>
    <submittedName>
        <fullName evidence="2">Alkylhydroperoxidase like protein, AhpD family</fullName>
    </submittedName>
</protein>
<dbReference type="InterPro" id="IPR004675">
    <property type="entry name" value="AhpD_core"/>
</dbReference>
<evidence type="ECO:0000313" key="2">
    <source>
        <dbReference type="EMBL" id="ADE37057.1"/>
    </source>
</evidence>
<keyword evidence="2" id="KW-0560">Oxidoreductase</keyword>
<dbReference type="GO" id="GO:0051920">
    <property type="term" value="F:peroxiredoxin activity"/>
    <property type="evidence" value="ECO:0007669"/>
    <property type="project" value="InterPro"/>
</dbReference>
<keyword evidence="2" id="KW-0575">Peroxidase</keyword>
<dbReference type="PANTHER" id="PTHR33930:SF2">
    <property type="entry name" value="BLR3452 PROTEIN"/>
    <property type="match status" value="1"/>
</dbReference>
<organism evidence="2 3">
    <name type="scientific">Methanohalophilus mahii (strain ATCC 35705 / DSM 5219 / SLP)</name>
    <dbReference type="NCBI Taxonomy" id="547558"/>
    <lineage>
        <taxon>Archaea</taxon>
        <taxon>Methanobacteriati</taxon>
        <taxon>Methanobacteriota</taxon>
        <taxon>Stenosarchaea group</taxon>
        <taxon>Methanomicrobia</taxon>
        <taxon>Methanosarcinales</taxon>
        <taxon>Methanosarcinaceae</taxon>
        <taxon>Methanohalophilus</taxon>
    </lineage>
</organism>
<dbReference type="RefSeq" id="WP_013037999.1">
    <property type="nucleotide sequence ID" value="NC_014002.1"/>
</dbReference>
<evidence type="ECO:0000259" key="1">
    <source>
        <dbReference type="Pfam" id="PF02627"/>
    </source>
</evidence>
<accession>D5E7B9</accession>
<dbReference type="Gene3D" id="1.20.1290.10">
    <property type="entry name" value="AhpD-like"/>
    <property type="match status" value="1"/>
</dbReference>
<dbReference type="Pfam" id="PF02627">
    <property type="entry name" value="CMD"/>
    <property type="match status" value="1"/>
</dbReference>
<reference evidence="2 3" key="1">
    <citation type="submission" date="2010-03" db="EMBL/GenBank/DDBJ databases">
        <title>The complete genome of Methanohalophilus mahii DSM 5219.</title>
        <authorList>
            <consortium name="US DOE Joint Genome Institute (JGI-PGF)"/>
            <person name="Lucas S."/>
            <person name="Copeland A."/>
            <person name="Lapidus A."/>
            <person name="Glavina del Rio T."/>
            <person name="Dalin E."/>
            <person name="Tice H."/>
            <person name="Bruce D."/>
            <person name="Goodwin L."/>
            <person name="Pitluck S."/>
            <person name="Kyrpides N."/>
            <person name="Mavromatis K."/>
            <person name="Ivanova N."/>
            <person name="Lykidis A."/>
            <person name="Saunders E."/>
            <person name="Brettin T."/>
            <person name="Detter J.C."/>
            <person name="Han C."/>
            <person name="Land M."/>
            <person name="Hauser L."/>
            <person name="Markowitz V."/>
            <person name="Cheng J.-F."/>
            <person name="Hugenholtz P."/>
            <person name="Woyke T."/>
            <person name="Wu D."/>
            <person name="Spring S."/>
            <person name="Schneider S."/>
            <person name="Schroeder M."/>
            <person name="Klenk H.-P."/>
            <person name="Eisen J.A."/>
        </authorList>
    </citation>
    <scope>NUCLEOTIDE SEQUENCE [LARGE SCALE GENOMIC DNA]</scope>
    <source>
        <strain evidence="3">ATCC 35705 / DSM 5219 / SLP</strain>
    </source>
</reference>
<dbReference type="InterPro" id="IPR003779">
    <property type="entry name" value="CMD-like"/>
</dbReference>
<evidence type="ECO:0000313" key="3">
    <source>
        <dbReference type="Proteomes" id="UP000001059"/>
    </source>
</evidence>
<feature type="domain" description="Carboxymuconolactone decarboxylase-like" evidence="1">
    <location>
        <begin position="14"/>
        <end position="84"/>
    </location>
</feature>
<name>D5E7B9_METMS</name>
<keyword evidence="3" id="KW-1185">Reference proteome</keyword>
<dbReference type="AlphaFoldDB" id="D5E7B9"/>
<dbReference type="SUPFAM" id="SSF69118">
    <property type="entry name" value="AhpD-like"/>
    <property type="match status" value="1"/>
</dbReference>